<organism evidence="3 4">
    <name type="scientific">Kineobactrum salinum</name>
    <dbReference type="NCBI Taxonomy" id="2708301"/>
    <lineage>
        <taxon>Bacteria</taxon>
        <taxon>Pseudomonadati</taxon>
        <taxon>Pseudomonadota</taxon>
        <taxon>Gammaproteobacteria</taxon>
        <taxon>Cellvibrionales</taxon>
        <taxon>Halieaceae</taxon>
        <taxon>Kineobactrum</taxon>
    </lineage>
</organism>
<evidence type="ECO:0000313" key="4">
    <source>
        <dbReference type="Proteomes" id="UP000477680"/>
    </source>
</evidence>
<dbReference type="SMART" id="SM00028">
    <property type="entry name" value="TPR"/>
    <property type="match status" value="2"/>
</dbReference>
<reference evidence="3 4" key="1">
    <citation type="submission" date="2020-02" db="EMBL/GenBank/DDBJ databases">
        <title>Genome sequencing for Kineobactrum sp. M2.</title>
        <authorList>
            <person name="Park S.-J."/>
        </authorList>
    </citation>
    <scope>NUCLEOTIDE SEQUENCE [LARGE SCALE GENOMIC DNA]</scope>
    <source>
        <strain evidence="3 4">M2</strain>
    </source>
</reference>
<sequence>METRPDPTVVTPPETQPPRPAPVPPEPSAVHAYGPLLARAETATAQGDYEQALALLERAQRIDPDSAEVYLHLARTYAAQGQTDRSRATAERGMLYCRGDRECAALRALIR</sequence>
<feature type="compositionally biased region" description="Pro residues" evidence="2">
    <location>
        <begin position="14"/>
        <end position="27"/>
    </location>
</feature>
<dbReference type="RefSeq" id="WP_163495443.1">
    <property type="nucleotide sequence ID" value="NZ_CP048711.1"/>
</dbReference>
<dbReference type="InterPro" id="IPR011990">
    <property type="entry name" value="TPR-like_helical_dom_sf"/>
</dbReference>
<proteinExistence type="predicted"/>
<dbReference type="AlphaFoldDB" id="A0A6C0U1W1"/>
<keyword evidence="4" id="KW-1185">Reference proteome</keyword>
<feature type="region of interest" description="Disordered" evidence="2">
    <location>
        <begin position="1"/>
        <end position="27"/>
    </location>
</feature>
<dbReference type="Gene3D" id="1.25.40.10">
    <property type="entry name" value="Tetratricopeptide repeat domain"/>
    <property type="match status" value="1"/>
</dbReference>
<evidence type="ECO:0000256" key="1">
    <source>
        <dbReference type="PROSITE-ProRule" id="PRU00339"/>
    </source>
</evidence>
<dbReference type="KEGG" id="kim:G3T16_11830"/>
<dbReference type="Pfam" id="PF14559">
    <property type="entry name" value="TPR_19"/>
    <property type="match status" value="1"/>
</dbReference>
<accession>A0A6C0U1W1</accession>
<protein>
    <submittedName>
        <fullName evidence="3">Tetratricopeptide repeat protein</fullName>
    </submittedName>
</protein>
<dbReference type="Proteomes" id="UP000477680">
    <property type="component" value="Chromosome"/>
</dbReference>
<dbReference type="SUPFAM" id="SSF48452">
    <property type="entry name" value="TPR-like"/>
    <property type="match status" value="1"/>
</dbReference>
<keyword evidence="1" id="KW-0802">TPR repeat</keyword>
<dbReference type="EMBL" id="CP048711">
    <property type="protein sequence ID" value="QIB66006.1"/>
    <property type="molecule type" value="Genomic_DNA"/>
</dbReference>
<gene>
    <name evidence="3" type="ORF">G3T16_11830</name>
</gene>
<feature type="repeat" description="TPR" evidence="1">
    <location>
        <begin position="33"/>
        <end position="66"/>
    </location>
</feature>
<name>A0A6C0U1W1_9GAMM</name>
<dbReference type="InterPro" id="IPR019734">
    <property type="entry name" value="TPR_rpt"/>
</dbReference>
<feature type="compositionally biased region" description="Low complexity" evidence="2">
    <location>
        <begin position="1"/>
        <end position="13"/>
    </location>
</feature>
<evidence type="ECO:0000256" key="2">
    <source>
        <dbReference type="SAM" id="MobiDB-lite"/>
    </source>
</evidence>
<dbReference type="PROSITE" id="PS50005">
    <property type="entry name" value="TPR"/>
    <property type="match status" value="1"/>
</dbReference>
<evidence type="ECO:0000313" key="3">
    <source>
        <dbReference type="EMBL" id="QIB66006.1"/>
    </source>
</evidence>